<sequence length="1063" mass="117965">MEFDPPPPGAPPTSPTPLTPLTPSSPRTLSVSSPSPMAAKPPSSSPPAGPTLPAVHARSTPLVSPPSPHLSSPPPPATGSTPVVAPSSPNLSAASATAARSTSPASPPSPSLSTPSPVPPQQGPPTRPSRPAPLPGRSQLNAAPTPRIAADMESPGGSPQRAQQPGGSPQRAQQPEAETKPGEELTFEELEEKAKSGDAKAQTDIGKYYLNLAEEKDEELNNCNAVSWLLQASKNGRKDAVKLLQRCLAERKGITAENVAEVKKLSLETKFERAVRKAALLMYWKLNPEKKKKVAVSEMLENVGQVNSDLDAPSKPGPVSSSLQKERRVLETLVTSESNKFIGLDDFVETTKKYAQGIAPSAELDQGDDDDDDDAMAGKHPDDLPLHQKGSENGGPVAEAQVPLAPAEGVPGSKKPSQPTESVCRKMLMSRWGVGRSKRLDINDSTMLRSALDFKTDFMILKYPIHAIMEIKEHLIDWASRAGLQWLSTIIPTHHVNALIFFFIISNLTIDFFAFIIPLVVFYLSFISMVICTLRVFQNSKAWENFRALTTLLTRFEPGLDVEQAETNFGWNNLEPYLYFIVSVFFVIFSFPVADKTWIPCSELATVAIFFTITSYMSLSSSAETYTRQAMIIEVASSVCAMTSLLPERMGLLRFLGRTFLSVPLSEFVVLKLSIPCLLYVYLFCLFFRIAHLRNFRGTYCFLVPYLVCFMWCEFSVVLLQNSTGIGLIRTCVGYFLFLFALPVLTLGLAAVLVIQVIKWFLAMELTKMIVTLVVCAIPVILRLWTRFSLSPLEVFKSLSKSSVVKLILVWISAIILFCWMYVYRSEGMKVYNSTLTWQQYSFTCGPRAWKESNMAKTQILCSHLEGHRVTWTGRFKYVRVTDIENGAQSVINLLPGFVGDWMRCLYGEAYPACDPRNATLPEEELCRLKFLAKHDCHIKRFDRYKFEVTMGMPLDRKGRNGTLEDDDATKDIVLKASNEFKKVLLNLGMGSVVEFSTVLEGRLGSKWPVFELKAIRCLNCMSELVPMGKQYKIEPDWRGTAQRAFKFAFDFFFNPVLSAKIE</sequence>
<feature type="domain" description="Wolframin cysteine-rich" evidence="5">
    <location>
        <begin position="838"/>
        <end position="941"/>
    </location>
</feature>
<feature type="transmembrane region" description="Helical" evidence="2">
    <location>
        <begin position="733"/>
        <end position="754"/>
    </location>
</feature>
<evidence type="ECO:0000313" key="7">
    <source>
        <dbReference type="Proteomes" id="UP001152803"/>
    </source>
</evidence>
<dbReference type="InterPro" id="IPR045400">
    <property type="entry name" value="Wolframin_Cys-rich"/>
</dbReference>
<comment type="caution">
    <text evidence="6">The sequence shown here is derived from an EMBL/GenBank/DDBJ whole genome shotgun (WGS) entry which is preliminary data.</text>
</comment>
<dbReference type="InterPro" id="IPR045460">
    <property type="entry name" value="Wolframin_EF-hand"/>
</dbReference>
<feature type="transmembrane region" description="Helical" evidence="2">
    <location>
        <begin position="601"/>
        <end position="619"/>
    </location>
</feature>
<feature type="transmembrane region" description="Helical" evidence="2">
    <location>
        <begin position="668"/>
        <end position="688"/>
    </location>
</feature>
<evidence type="ECO:0008006" key="8">
    <source>
        <dbReference type="Google" id="ProtNLM"/>
    </source>
</evidence>
<name>A0A9Q1DGJ1_CONCO</name>
<dbReference type="Pfam" id="PF19913">
    <property type="entry name" value="WCOB"/>
    <property type="match status" value="1"/>
</dbReference>
<feature type="compositionally biased region" description="Basic and acidic residues" evidence="1">
    <location>
        <begin position="376"/>
        <end position="390"/>
    </location>
</feature>
<evidence type="ECO:0000256" key="2">
    <source>
        <dbReference type="SAM" id="Phobius"/>
    </source>
</evidence>
<dbReference type="GO" id="GO:0055074">
    <property type="term" value="P:calcium ion homeostasis"/>
    <property type="evidence" value="ECO:0007669"/>
    <property type="project" value="InterPro"/>
</dbReference>
<accession>A0A9Q1DGJ1</accession>
<feature type="transmembrane region" description="Helical" evidence="2">
    <location>
        <begin position="700"/>
        <end position="721"/>
    </location>
</feature>
<evidence type="ECO:0000259" key="5">
    <source>
        <dbReference type="Pfam" id="PF20053"/>
    </source>
</evidence>
<dbReference type="EMBL" id="JAFJMO010000008">
    <property type="protein sequence ID" value="KAJ8268895.1"/>
    <property type="molecule type" value="Genomic_DNA"/>
</dbReference>
<feature type="domain" description="Wolframin EF-hand" evidence="4">
    <location>
        <begin position="275"/>
        <end position="355"/>
    </location>
</feature>
<dbReference type="Pfam" id="PF20023">
    <property type="entry name" value="WSLR"/>
    <property type="match status" value="2"/>
</dbReference>
<dbReference type="AlphaFoldDB" id="A0A9Q1DGJ1"/>
<dbReference type="PRINTS" id="PR02060">
    <property type="entry name" value="WOLFFAMILY"/>
</dbReference>
<dbReference type="Pfam" id="PF20053">
    <property type="entry name" value="WC-rich"/>
    <property type="match status" value="1"/>
</dbReference>
<feature type="compositionally biased region" description="Pro residues" evidence="1">
    <location>
        <begin position="63"/>
        <end position="77"/>
    </location>
</feature>
<dbReference type="InterPro" id="IPR011990">
    <property type="entry name" value="TPR-like_helical_dom_sf"/>
</dbReference>
<feature type="transmembrane region" description="Helical" evidence="2">
    <location>
        <begin position="766"/>
        <end position="785"/>
    </location>
</feature>
<dbReference type="GO" id="GO:0030968">
    <property type="term" value="P:endoplasmic reticulum unfolded protein response"/>
    <property type="evidence" value="ECO:0007669"/>
    <property type="project" value="TreeGrafter"/>
</dbReference>
<dbReference type="Gene3D" id="1.25.40.10">
    <property type="entry name" value="Tetratricopeptide repeat domain"/>
    <property type="match status" value="1"/>
</dbReference>
<dbReference type="PANTHER" id="PTHR13098">
    <property type="entry name" value="WOLFRAMIN"/>
    <property type="match status" value="1"/>
</dbReference>
<dbReference type="InterPro" id="IPR026208">
    <property type="entry name" value="Wolframin"/>
</dbReference>
<dbReference type="OrthoDB" id="5865303at2759"/>
<feature type="transmembrane region" description="Helical" evidence="2">
    <location>
        <begin position="577"/>
        <end position="594"/>
    </location>
</feature>
<feature type="compositionally biased region" description="Low complexity" evidence="1">
    <location>
        <begin position="78"/>
        <end position="104"/>
    </location>
</feature>
<proteinExistence type="predicted"/>
<feature type="compositionally biased region" description="Acidic residues" evidence="1">
    <location>
        <begin position="365"/>
        <end position="375"/>
    </location>
</feature>
<dbReference type="PRINTS" id="PR02061">
    <property type="entry name" value="WOLFRAMIN"/>
</dbReference>
<keyword evidence="7" id="KW-1185">Reference proteome</keyword>
<dbReference type="InterPro" id="IPR045458">
    <property type="entry name" value="Wolframin_Sel1-like_rpt"/>
</dbReference>
<keyword evidence="2" id="KW-0812">Transmembrane</keyword>
<evidence type="ECO:0000259" key="3">
    <source>
        <dbReference type="Pfam" id="PF19913"/>
    </source>
</evidence>
<dbReference type="PANTHER" id="PTHR13098:SF3">
    <property type="entry name" value="WOLFRAMIN"/>
    <property type="match status" value="1"/>
</dbReference>
<evidence type="ECO:0000256" key="1">
    <source>
        <dbReference type="SAM" id="MobiDB-lite"/>
    </source>
</evidence>
<feature type="compositionally biased region" description="Pro residues" evidence="1">
    <location>
        <begin position="1"/>
        <end position="20"/>
    </location>
</feature>
<feature type="domain" description="Wolframin OB-fold" evidence="3">
    <location>
        <begin position="942"/>
        <end position="1061"/>
    </location>
</feature>
<keyword evidence="2" id="KW-0472">Membrane</keyword>
<dbReference type="Proteomes" id="UP001152803">
    <property type="component" value="Unassembled WGS sequence"/>
</dbReference>
<dbReference type="GO" id="GO:0005789">
    <property type="term" value="C:endoplasmic reticulum membrane"/>
    <property type="evidence" value="ECO:0007669"/>
    <property type="project" value="TreeGrafter"/>
</dbReference>
<evidence type="ECO:0000313" key="6">
    <source>
        <dbReference type="EMBL" id="KAJ8268895.1"/>
    </source>
</evidence>
<dbReference type="Pfam" id="PF19914">
    <property type="entry name" value="WEF-hand"/>
    <property type="match status" value="1"/>
</dbReference>
<feature type="transmembrane region" description="Helical" evidence="2">
    <location>
        <begin position="512"/>
        <end position="537"/>
    </location>
</feature>
<keyword evidence="2" id="KW-1133">Transmembrane helix</keyword>
<protein>
    <recommendedName>
        <fullName evidence="8">Wolframin</fullName>
    </recommendedName>
</protein>
<feature type="transmembrane region" description="Helical" evidence="2">
    <location>
        <begin position="805"/>
        <end position="824"/>
    </location>
</feature>
<evidence type="ECO:0000259" key="4">
    <source>
        <dbReference type="Pfam" id="PF19914"/>
    </source>
</evidence>
<organism evidence="6 7">
    <name type="scientific">Conger conger</name>
    <name type="common">Conger eel</name>
    <name type="synonym">Muraena conger</name>
    <dbReference type="NCBI Taxonomy" id="82655"/>
    <lineage>
        <taxon>Eukaryota</taxon>
        <taxon>Metazoa</taxon>
        <taxon>Chordata</taxon>
        <taxon>Craniata</taxon>
        <taxon>Vertebrata</taxon>
        <taxon>Euteleostomi</taxon>
        <taxon>Actinopterygii</taxon>
        <taxon>Neopterygii</taxon>
        <taxon>Teleostei</taxon>
        <taxon>Anguilliformes</taxon>
        <taxon>Congridae</taxon>
        <taxon>Conger</taxon>
    </lineage>
</organism>
<feature type="region of interest" description="Disordered" evidence="1">
    <location>
        <begin position="358"/>
        <end position="398"/>
    </location>
</feature>
<feature type="compositionally biased region" description="Pro residues" evidence="1">
    <location>
        <begin position="105"/>
        <end position="134"/>
    </location>
</feature>
<dbReference type="InterPro" id="IPR026209">
    <property type="entry name" value="Wolframin_fam"/>
</dbReference>
<feature type="compositionally biased region" description="Low complexity" evidence="1">
    <location>
        <begin position="21"/>
        <end position="42"/>
    </location>
</feature>
<feature type="compositionally biased region" description="Polar residues" evidence="1">
    <location>
        <begin position="160"/>
        <end position="173"/>
    </location>
</feature>
<gene>
    <name evidence="6" type="ORF">COCON_G00115020</name>
</gene>
<reference evidence="6" key="1">
    <citation type="journal article" date="2023" name="Science">
        <title>Genome structures resolve the early diversification of teleost fishes.</title>
        <authorList>
            <person name="Parey E."/>
            <person name="Louis A."/>
            <person name="Montfort J."/>
            <person name="Bouchez O."/>
            <person name="Roques C."/>
            <person name="Iampietro C."/>
            <person name="Lluch J."/>
            <person name="Castinel A."/>
            <person name="Donnadieu C."/>
            <person name="Desvignes T."/>
            <person name="Floi Bucao C."/>
            <person name="Jouanno E."/>
            <person name="Wen M."/>
            <person name="Mejri S."/>
            <person name="Dirks R."/>
            <person name="Jansen H."/>
            <person name="Henkel C."/>
            <person name="Chen W.J."/>
            <person name="Zahm M."/>
            <person name="Cabau C."/>
            <person name="Klopp C."/>
            <person name="Thompson A.W."/>
            <person name="Robinson-Rechavi M."/>
            <person name="Braasch I."/>
            <person name="Lecointre G."/>
            <person name="Bobe J."/>
            <person name="Postlethwait J.H."/>
            <person name="Berthelot C."/>
            <person name="Roest Crollius H."/>
            <person name="Guiguen Y."/>
        </authorList>
    </citation>
    <scope>NUCLEOTIDE SEQUENCE</scope>
    <source>
        <strain evidence="6">Concon-B</strain>
    </source>
</reference>
<feature type="region of interest" description="Disordered" evidence="1">
    <location>
        <begin position="1"/>
        <end position="203"/>
    </location>
</feature>
<dbReference type="InterPro" id="IPR045461">
    <property type="entry name" value="Wolframin_OB_fold"/>
</dbReference>
<feature type="compositionally biased region" description="Low complexity" evidence="1">
    <location>
        <begin position="51"/>
        <end position="62"/>
    </location>
</feature>